<accession>A0A917V423</accession>
<dbReference type="Proteomes" id="UP000612956">
    <property type="component" value="Unassembled WGS sequence"/>
</dbReference>
<dbReference type="Gene3D" id="3.30.70.100">
    <property type="match status" value="1"/>
</dbReference>
<dbReference type="InterPro" id="IPR011008">
    <property type="entry name" value="Dimeric_a/b-barrel"/>
</dbReference>
<reference evidence="2" key="2">
    <citation type="submission" date="2020-09" db="EMBL/GenBank/DDBJ databases">
        <authorList>
            <person name="Sun Q."/>
            <person name="Zhou Y."/>
        </authorList>
    </citation>
    <scope>NUCLEOTIDE SEQUENCE</scope>
    <source>
        <strain evidence="2">CGMCC 4.7278</strain>
    </source>
</reference>
<feature type="domain" description="ABM" evidence="1">
    <location>
        <begin position="3"/>
        <end position="92"/>
    </location>
</feature>
<evidence type="ECO:0000259" key="1">
    <source>
        <dbReference type="PROSITE" id="PS51725"/>
    </source>
</evidence>
<dbReference type="GO" id="GO:0003824">
    <property type="term" value="F:catalytic activity"/>
    <property type="evidence" value="ECO:0007669"/>
    <property type="project" value="TreeGrafter"/>
</dbReference>
<sequence length="142" mass="15464">MSLTVVAECLAAPGYEDRLRTALEAMIEPSMEEPGCLSYRPYADLNQLGRMVIVEEWTDADALAAHFATAHFAHVEQVLSFVLAEPMTVRKLVAACVVGSPPHPGGEPTACVLVGLPPPRNMRRCAYLGKLMFSYSETSTRP</sequence>
<comment type="caution">
    <text evidence="2">The sequence shown here is derived from an EMBL/GenBank/DDBJ whole genome shotgun (WGS) entry which is preliminary data.</text>
</comment>
<proteinExistence type="predicted"/>
<dbReference type="EMBL" id="BMMW01000001">
    <property type="protein sequence ID" value="GGK36734.1"/>
    <property type="molecule type" value="Genomic_DNA"/>
</dbReference>
<dbReference type="SUPFAM" id="SSF54909">
    <property type="entry name" value="Dimeric alpha+beta barrel"/>
    <property type="match status" value="1"/>
</dbReference>
<dbReference type="InterPro" id="IPR050744">
    <property type="entry name" value="AI-2_Isomerase_LsrG"/>
</dbReference>
<evidence type="ECO:0000313" key="3">
    <source>
        <dbReference type="Proteomes" id="UP000612956"/>
    </source>
</evidence>
<dbReference type="PANTHER" id="PTHR33336">
    <property type="entry name" value="QUINOL MONOOXYGENASE YGIN-RELATED"/>
    <property type="match status" value="1"/>
</dbReference>
<reference evidence="2" key="1">
    <citation type="journal article" date="2014" name="Int. J. Syst. Evol. Microbiol.">
        <title>Complete genome sequence of Corynebacterium casei LMG S-19264T (=DSM 44701T), isolated from a smear-ripened cheese.</title>
        <authorList>
            <consortium name="US DOE Joint Genome Institute (JGI-PGF)"/>
            <person name="Walter F."/>
            <person name="Albersmeier A."/>
            <person name="Kalinowski J."/>
            <person name="Ruckert C."/>
        </authorList>
    </citation>
    <scope>NUCLEOTIDE SEQUENCE</scope>
    <source>
        <strain evidence="2">CGMCC 4.7278</strain>
    </source>
</reference>
<dbReference type="InterPro" id="IPR007138">
    <property type="entry name" value="ABM_dom"/>
</dbReference>
<dbReference type="PANTHER" id="PTHR33336:SF15">
    <property type="entry name" value="ABM DOMAIN-CONTAINING PROTEIN"/>
    <property type="match status" value="1"/>
</dbReference>
<dbReference type="AlphaFoldDB" id="A0A917V423"/>
<dbReference type="Pfam" id="PF03992">
    <property type="entry name" value="ABM"/>
    <property type="match status" value="1"/>
</dbReference>
<dbReference type="PROSITE" id="PS51725">
    <property type="entry name" value="ABM"/>
    <property type="match status" value="1"/>
</dbReference>
<dbReference type="RefSeq" id="WP_188827094.1">
    <property type="nucleotide sequence ID" value="NZ_BMMW01000001.1"/>
</dbReference>
<evidence type="ECO:0000313" key="2">
    <source>
        <dbReference type="EMBL" id="GGK36734.1"/>
    </source>
</evidence>
<organism evidence="2 3">
    <name type="scientific">Nocardia camponoti</name>
    <dbReference type="NCBI Taxonomy" id="1616106"/>
    <lineage>
        <taxon>Bacteria</taxon>
        <taxon>Bacillati</taxon>
        <taxon>Actinomycetota</taxon>
        <taxon>Actinomycetes</taxon>
        <taxon>Mycobacteriales</taxon>
        <taxon>Nocardiaceae</taxon>
        <taxon>Nocardia</taxon>
    </lineage>
</organism>
<gene>
    <name evidence="2" type="ORF">GCM10011591_05490</name>
</gene>
<protein>
    <recommendedName>
        <fullName evidence="1">ABM domain-containing protein</fullName>
    </recommendedName>
</protein>
<name>A0A917V423_9NOCA</name>
<keyword evidence="3" id="KW-1185">Reference proteome</keyword>